<evidence type="ECO:0000256" key="2">
    <source>
        <dbReference type="SAM" id="Phobius"/>
    </source>
</evidence>
<dbReference type="GO" id="GO:0006955">
    <property type="term" value="P:immune response"/>
    <property type="evidence" value="ECO:0007669"/>
    <property type="project" value="InterPro"/>
</dbReference>
<evidence type="ECO:0000256" key="1">
    <source>
        <dbReference type="ARBA" id="ARBA00022514"/>
    </source>
</evidence>
<dbReference type="GO" id="GO:0008009">
    <property type="term" value="F:chemokine activity"/>
    <property type="evidence" value="ECO:0007669"/>
    <property type="project" value="InterPro"/>
</dbReference>
<keyword evidence="1" id="KW-0202">Cytokine</keyword>
<keyword evidence="2" id="KW-0472">Membrane</keyword>
<accession>A0A672H045</accession>
<dbReference type="Ensembl" id="ENSSFAT00005023875.1">
    <property type="protein sequence ID" value="ENSSFAP00005022930.1"/>
    <property type="gene ID" value="ENSSFAG00005011872.1"/>
</dbReference>
<feature type="transmembrane region" description="Helical" evidence="2">
    <location>
        <begin position="25"/>
        <end position="46"/>
    </location>
</feature>
<dbReference type="GO" id="GO:0005615">
    <property type="term" value="C:extracellular space"/>
    <property type="evidence" value="ECO:0007669"/>
    <property type="project" value="UniProtKB-KW"/>
</dbReference>
<keyword evidence="2" id="KW-1133">Transmembrane helix</keyword>
<dbReference type="SUPFAM" id="SSF54117">
    <property type="entry name" value="Interleukin 8-like chemokines"/>
    <property type="match status" value="1"/>
</dbReference>
<reference evidence="4" key="2">
    <citation type="submission" date="2025-08" db="UniProtKB">
        <authorList>
            <consortium name="Ensembl"/>
        </authorList>
    </citation>
    <scope>IDENTIFICATION</scope>
</reference>
<dbReference type="InterPro" id="IPR001811">
    <property type="entry name" value="Chemokine_IL8-like_dom"/>
</dbReference>
<dbReference type="InterPro" id="IPR036048">
    <property type="entry name" value="Interleukin_8-like_sf"/>
</dbReference>
<dbReference type="InParanoid" id="A0A672H045"/>
<reference evidence="4" key="3">
    <citation type="submission" date="2025-09" db="UniProtKB">
        <authorList>
            <consortium name="Ensembl"/>
        </authorList>
    </citation>
    <scope>IDENTIFICATION</scope>
</reference>
<keyword evidence="2" id="KW-0812">Transmembrane</keyword>
<dbReference type="AlphaFoldDB" id="A0A672H045"/>
<dbReference type="Gene3D" id="2.40.50.40">
    <property type="match status" value="1"/>
</dbReference>
<dbReference type="Proteomes" id="UP000472267">
    <property type="component" value="Chromosome 3"/>
</dbReference>
<keyword evidence="5" id="KW-1185">Reference proteome</keyword>
<organism evidence="4 5">
    <name type="scientific">Salarias fasciatus</name>
    <name type="common">Jewelled blenny</name>
    <name type="synonym">Blennius fasciatus</name>
    <dbReference type="NCBI Taxonomy" id="181472"/>
    <lineage>
        <taxon>Eukaryota</taxon>
        <taxon>Metazoa</taxon>
        <taxon>Chordata</taxon>
        <taxon>Craniata</taxon>
        <taxon>Vertebrata</taxon>
        <taxon>Euteleostomi</taxon>
        <taxon>Actinopterygii</taxon>
        <taxon>Neopterygii</taxon>
        <taxon>Teleostei</taxon>
        <taxon>Neoteleostei</taxon>
        <taxon>Acanthomorphata</taxon>
        <taxon>Ovalentaria</taxon>
        <taxon>Blenniimorphae</taxon>
        <taxon>Blenniiformes</taxon>
        <taxon>Blennioidei</taxon>
        <taxon>Blenniidae</taxon>
        <taxon>Salariinae</taxon>
        <taxon>Salarias</taxon>
    </lineage>
</organism>
<evidence type="ECO:0000259" key="3">
    <source>
        <dbReference type="SMART" id="SM00199"/>
    </source>
</evidence>
<dbReference type="SMART" id="SM00199">
    <property type="entry name" value="SCY"/>
    <property type="match status" value="1"/>
</dbReference>
<proteinExistence type="predicted"/>
<evidence type="ECO:0000313" key="5">
    <source>
        <dbReference type="Proteomes" id="UP000472267"/>
    </source>
</evidence>
<protein>
    <recommendedName>
        <fullName evidence="3">Chemokine interleukin-8-like domain-containing protein</fullName>
    </recommendedName>
</protein>
<evidence type="ECO:0000313" key="4">
    <source>
        <dbReference type="Ensembl" id="ENSSFAP00005022930.1"/>
    </source>
</evidence>
<name>A0A672H045_SALFA</name>
<feature type="domain" description="Chemokine interleukin-8-like" evidence="3">
    <location>
        <begin position="65"/>
        <end position="112"/>
    </location>
</feature>
<reference evidence="4" key="1">
    <citation type="submission" date="2019-06" db="EMBL/GenBank/DDBJ databases">
        <authorList>
            <consortium name="Wellcome Sanger Institute Data Sharing"/>
        </authorList>
    </citation>
    <scope>NUCLEOTIDE SEQUENCE [LARGE SCALE GENOMIC DNA]</scope>
</reference>
<sequence length="137" mass="15966">MSLPSRFSSPPPFLVYKTLLPDVSLVFWTPLASWTLLRVLIQLWILRLGKSARYPVYHVWTPCSRPRLCSRFFLFNATDICRINAVIFYTHRGKMFCADPNQKWVQLYLTVFIQSISAQNVHEAKITKSSNLCDHET</sequence>
<dbReference type="Pfam" id="PF00048">
    <property type="entry name" value="IL8"/>
    <property type="match status" value="1"/>
</dbReference>